<proteinExistence type="predicted"/>
<name>A0A8J4UR33_CLAMG</name>
<dbReference type="AlphaFoldDB" id="A0A8J4UR33"/>
<organism evidence="1 2">
    <name type="scientific">Clarias magur</name>
    <name type="common">Asian catfish</name>
    <name type="synonym">Macropteronotus magur</name>
    <dbReference type="NCBI Taxonomy" id="1594786"/>
    <lineage>
        <taxon>Eukaryota</taxon>
        <taxon>Metazoa</taxon>
        <taxon>Chordata</taxon>
        <taxon>Craniata</taxon>
        <taxon>Vertebrata</taxon>
        <taxon>Euteleostomi</taxon>
        <taxon>Actinopterygii</taxon>
        <taxon>Neopterygii</taxon>
        <taxon>Teleostei</taxon>
        <taxon>Ostariophysi</taxon>
        <taxon>Siluriformes</taxon>
        <taxon>Clariidae</taxon>
        <taxon>Clarias</taxon>
    </lineage>
</organism>
<protein>
    <submittedName>
        <fullName evidence="1">Putative RING finger protein P8B7.23</fullName>
    </submittedName>
</protein>
<accession>A0A8J4UR33</accession>
<evidence type="ECO:0000313" key="1">
    <source>
        <dbReference type="EMBL" id="KAF5904842.1"/>
    </source>
</evidence>
<evidence type="ECO:0000313" key="2">
    <source>
        <dbReference type="Proteomes" id="UP000727407"/>
    </source>
</evidence>
<reference evidence="1" key="1">
    <citation type="submission" date="2020-07" db="EMBL/GenBank/DDBJ databases">
        <title>Clarias magur genome sequencing, assembly and annotation.</title>
        <authorList>
            <person name="Kushwaha B."/>
            <person name="Kumar R."/>
            <person name="Das P."/>
            <person name="Joshi C.G."/>
            <person name="Kumar D."/>
            <person name="Nagpure N.S."/>
            <person name="Pandey M."/>
            <person name="Agarwal S."/>
            <person name="Srivastava S."/>
            <person name="Singh M."/>
            <person name="Sahoo L."/>
            <person name="Jayasankar P."/>
            <person name="Meher P.K."/>
            <person name="Koringa P.G."/>
            <person name="Iquebal M.A."/>
            <person name="Das S.P."/>
            <person name="Bit A."/>
            <person name="Patnaik S."/>
            <person name="Patel N."/>
            <person name="Shah T.M."/>
            <person name="Hinsu A."/>
            <person name="Jena J.K."/>
        </authorList>
    </citation>
    <scope>NUCLEOTIDE SEQUENCE</scope>
    <source>
        <strain evidence="1">CIFAMagur01</strain>
        <tissue evidence="1">Testis</tissue>
    </source>
</reference>
<gene>
    <name evidence="1" type="primary">spbp8b7.23</name>
    <name evidence="1" type="ORF">DAT39_005452</name>
</gene>
<dbReference type="Proteomes" id="UP000727407">
    <property type="component" value="Unassembled WGS sequence"/>
</dbReference>
<comment type="caution">
    <text evidence="1">The sequence shown here is derived from an EMBL/GenBank/DDBJ whole genome shotgun (WGS) entry which is preliminary data.</text>
</comment>
<keyword evidence="2" id="KW-1185">Reference proteome</keyword>
<dbReference type="EMBL" id="QNUK01000051">
    <property type="protein sequence ID" value="KAF5904842.1"/>
    <property type="molecule type" value="Genomic_DNA"/>
</dbReference>
<sequence length="59" mass="6781">MGEESQKIVRWRKGNTESRNDHHISAFKYLAHLPEPCSTLFGINERLEGLQLFARPASL</sequence>